<keyword evidence="2" id="KW-1185">Reference proteome</keyword>
<protein>
    <submittedName>
        <fullName evidence="1">Uncharacterized protein</fullName>
    </submittedName>
</protein>
<proteinExistence type="predicted"/>
<sequence>MLTHLKSVSRAPTRSIVVGGLITSLAIVMGLEAELEPLHSLLGSSTLYIAACHSQYNVRSKIPGRYTLMIDLREISIIVVLDPRRIDVRDECNWIFDIDDSKDEKANQLSPEGV</sequence>
<accession>A0A9D4ZZJ7</accession>
<dbReference type="Gramene" id="Psat07G0550900-T1">
    <property type="protein sequence ID" value="KAI5390231.1"/>
    <property type="gene ID" value="KIW84_075509"/>
</dbReference>
<dbReference type="EMBL" id="JAMSHJ010000007">
    <property type="protein sequence ID" value="KAI5390231.1"/>
    <property type="molecule type" value="Genomic_DNA"/>
</dbReference>
<dbReference type="Proteomes" id="UP001058974">
    <property type="component" value="Chromosome 7"/>
</dbReference>
<gene>
    <name evidence="1" type="ORF">KIW84_075509</name>
</gene>
<evidence type="ECO:0000313" key="2">
    <source>
        <dbReference type="Proteomes" id="UP001058974"/>
    </source>
</evidence>
<organism evidence="1 2">
    <name type="scientific">Pisum sativum</name>
    <name type="common">Garden pea</name>
    <name type="synonym">Lathyrus oleraceus</name>
    <dbReference type="NCBI Taxonomy" id="3888"/>
    <lineage>
        <taxon>Eukaryota</taxon>
        <taxon>Viridiplantae</taxon>
        <taxon>Streptophyta</taxon>
        <taxon>Embryophyta</taxon>
        <taxon>Tracheophyta</taxon>
        <taxon>Spermatophyta</taxon>
        <taxon>Magnoliopsida</taxon>
        <taxon>eudicotyledons</taxon>
        <taxon>Gunneridae</taxon>
        <taxon>Pentapetalae</taxon>
        <taxon>rosids</taxon>
        <taxon>fabids</taxon>
        <taxon>Fabales</taxon>
        <taxon>Fabaceae</taxon>
        <taxon>Papilionoideae</taxon>
        <taxon>50 kb inversion clade</taxon>
        <taxon>NPAAA clade</taxon>
        <taxon>Hologalegina</taxon>
        <taxon>IRL clade</taxon>
        <taxon>Fabeae</taxon>
        <taxon>Lathyrus</taxon>
    </lineage>
</organism>
<reference evidence="1 2" key="1">
    <citation type="journal article" date="2022" name="Nat. Genet.">
        <title>Improved pea reference genome and pan-genome highlight genomic features and evolutionary characteristics.</title>
        <authorList>
            <person name="Yang T."/>
            <person name="Liu R."/>
            <person name="Luo Y."/>
            <person name="Hu S."/>
            <person name="Wang D."/>
            <person name="Wang C."/>
            <person name="Pandey M.K."/>
            <person name="Ge S."/>
            <person name="Xu Q."/>
            <person name="Li N."/>
            <person name="Li G."/>
            <person name="Huang Y."/>
            <person name="Saxena R.K."/>
            <person name="Ji Y."/>
            <person name="Li M."/>
            <person name="Yan X."/>
            <person name="He Y."/>
            <person name="Liu Y."/>
            <person name="Wang X."/>
            <person name="Xiang C."/>
            <person name="Varshney R.K."/>
            <person name="Ding H."/>
            <person name="Gao S."/>
            <person name="Zong X."/>
        </authorList>
    </citation>
    <scope>NUCLEOTIDE SEQUENCE [LARGE SCALE GENOMIC DNA]</scope>
    <source>
        <strain evidence="1 2">cv. Zhongwan 6</strain>
    </source>
</reference>
<name>A0A9D4ZZJ7_PEA</name>
<comment type="caution">
    <text evidence="1">The sequence shown here is derived from an EMBL/GenBank/DDBJ whole genome shotgun (WGS) entry which is preliminary data.</text>
</comment>
<evidence type="ECO:0000313" key="1">
    <source>
        <dbReference type="EMBL" id="KAI5390231.1"/>
    </source>
</evidence>
<dbReference type="AlphaFoldDB" id="A0A9D4ZZJ7"/>